<feature type="transmembrane region" description="Helical" evidence="1">
    <location>
        <begin position="424"/>
        <end position="442"/>
    </location>
</feature>
<sequence length="552" mass="63068">MREFKVLKLLDRFSGWFERRGADYPVMRRMLQVKLTMDRRRVPTVLAQMSKNRDRAAEEESNHFGKSLWLYGLMGLVMILFLLMGGSPIVQMGFIYAFLMFFVVTAVISDFSSVVLDVRDHHILHPKPVTRKTIQMAKSVHAMLYLTMLTGVLSAGVLGTILFKMGPAMALLFILETVLFMLLVLVATTLLYLLVLKYMDGEKLKDLINYVQIIMSAGVMLGYQLTVNSFNYLDFGGFELQWWHVLIVPLWFAAPFELLAGAGGGSLLILLAVLSIVVPLAAFLVYLRLQESFERYLAKLTEKDAGKGRKRRGIPLGQWLGRLLCRSGEERTWYRFAAEMMRHERDFKLKVYPALGFSLILPFLFLLPSLRVSNWSEISQGSWFYALYMIGIIVSTVLLMLKYSGAYKGAWIYKTLPLRHTEPVFRGSMLAFAVYLFLPIYLLESAIFILIFGVDIALHLLIILLGLLLYMTVCFWVLPKSLPFSQPFDAMKQNDNWVAVLLFFVTPVFGAAHFGASLIPYGLPLYAILLIMLNIWQWGRAFRVPWEKVVDS</sequence>
<evidence type="ECO:0000313" key="2">
    <source>
        <dbReference type="EMBL" id="PZD97654.1"/>
    </source>
</evidence>
<feature type="transmembrane region" description="Helical" evidence="1">
    <location>
        <begin position="95"/>
        <end position="118"/>
    </location>
</feature>
<dbReference type="OrthoDB" id="2659138at2"/>
<dbReference type="Proteomes" id="UP000249522">
    <property type="component" value="Unassembled WGS sequence"/>
</dbReference>
<proteinExistence type="predicted"/>
<feature type="transmembrane region" description="Helical" evidence="1">
    <location>
        <begin position="267"/>
        <end position="287"/>
    </location>
</feature>
<feature type="transmembrane region" description="Helical" evidence="1">
    <location>
        <begin position="207"/>
        <end position="225"/>
    </location>
</feature>
<keyword evidence="1" id="KW-0472">Membrane</keyword>
<comment type="caution">
    <text evidence="2">The sequence shown here is derived from an EMBL/GenBank/DDBJ whole genome shotgun (WGS) entry which is preliminary data.</text>
</comment>
<gene>
    <name evidence="2" type="ORF">DNH61_01935</name>
</gene>
<evidence type="ECO:0000256" key="1">
    <source>
        <dbReference type="SAM" id="Phobius"/>
    </source>
</evidence>
<feature type="transmembrane region" description="Helical" evidence="1">
    <location>
        <begin position="169"/>
        <end position="195"/>
    </location>
</feature>
<feature type="transmembrane region" description="Helical" evidence="1">
    <location>
        <begin position="382"/>
        <end position="403"/>
    </location>
</feature>
<name>A0A2W1LT13_9BACL</name>
<keyword evidence="1" id="KW-0812">Transmembrane</keyword>
<feature type="transmembrane region" description="Helical" evidence="1">
    <location>
        <begin position="351"/>
        <end position="370"/>
    </location>
</feature>
<feature type="transmembrane region" description="Helical" evidence="1">
    <location>
        <begin position="68"/>
        <end position="89"/>
    </location>
</feature>
<organism evidence="2 3">
    <name type="scientific">Paenibacillus sambharensis</name>
    <dbReference type="NCBI Taxonomy" id="1803190"/>
    <lineage>
        <taxon>Bacteria</taxon>
        <taxon>Bacillati</taxon>
        <taxon>Bacillota</taxon>
        <taxon>Bacilli</taxon>
        <taxon>Bacillales</taxon>
        <taxon>Paenibacillaceae</taxon>
        <taxon>Paenibacillus</taxon>
    </lineage>
</organism>
<dbReference type="RefSeq" id="WP_111145015.1">
    <property type="nucleotide sequence ID" value="NZ_QKRB01000010.1"/>
</dbReference>
<reference evidence="2 3" key="1">
    <citation type="submission" date="2018-06" db="EMBL/GenBank/DDBJ databases">
        <title>Paenibacillus imtechensis sp. nov.</title>
        <authorList>
            <person name="Pinnaka A.K."/>
            <person name="Singh H."/>
            <person name="Kaur M."/>
        </authorList>
    </citation>
    <scope>NUCLEOTIDE SEQUENCE [LARGE SCALE GENOMIC DNA]</scope>
    <source>
        <strain evidence="2 3">SMB1</strain>
    </source>
</reference>
<protein>
    <submittedName>
        <fullName evidence="2">Uncharacterized protein</fullName>
    </submittedName>
</protein>
<dbReference type="AlphaFoldDB" id="A0A2W1LT13"/>
<feature type="transmembrane region" description="Helical" evidence="1">
    <location>
        <begin position="497"/>
        <end position="515"/>
    </location>
</feature>
<keyword evidence="3" id="KW-1185">Reference proteome</keyword>
<keyword evidence="1" id="KW-1133">Transmembrane helix</keyword>
<dbReference type="EMBL" id="QKRB01000010">
    <property type="protein sequence ID" value="PZD97654.1"/>
    <property type="molecule type" value="Genomic_DNA"/>
</dbReference>
<evidence type="ECO:0000313" key="3">
    <source>
        <dbReference type="Proteomes" id="UP000249522"/>
    </source>
</evidence>
<feature type="transmembrane region" description="Helical" evidence="1">
    <location>
        <begin position="139"/>
        <end position="163"/>
    </location>
</feature>
<feature type="transmembrane region" description="Helical" evidence="1">
    <location>
        <begin position="448"/>
        <end position="477"/>
    </location>
</feature>
<feature type="transmembrane region" description="Helical" evidence="1">
    <location>
        <begin position="521"/>
        <end position="539"/>
    </location>
</feature>
<accession>A0A2W1LT13</accession>